<gene>
    <name evidence="1" type="ORF">Tci_454865</name>
    <name evidence="2" type="ORF">Tci_459525</name>
</gene>
<dbReference type="EMBL" id="BKCJ010218163">
    <property type="protein sequence ID" value="GEY87551.1"/>
    <property type="molecule type" value="Genomic_DNA"/>
</dbReference>
<name>A0A699HZ20_TANCI</name>
<protein>
    <submittedName>
        <fullName evidence="2">Uncharacterized protein</fullName>
    </submittedName>
</protein>
<reference evidence="2" key="1">
    <citation type="journal article" date="2019" name="Sci. Rep.">
        <title>Draft genome of Tanacetum cinerariifolium, the natural source of mosquito coil.</title>
        <authorList>
            <person name="Yamashiro T."/>
            <person name="Shiraishi A."/>
            <person name="Satake H."/>
            <person name="Nakayama K."/>
        </authorList>
    </citation>
    <scope>NUCLEOTIDE SEQUENCE</scope>
</reference>
<proteinExistence type="predicted"/>
<evidence type="ECO:0000313" key="1">
    <source>
        <dbReference type="EMBL" id="GEY82891.1"/>
    </source>
</evidence>
<organism evidence="2">
    <name type="scientific">Tanacetum cinerariifolium</name>
    <name type="common">Dalmatian daisy</name>
    <name type="synonym">Chrysanthemum cinerariifolium</name>
    <dbReference type="NCBI Taxonomy" id="118510"/>
    <lineage>
        <taxon>Eukaryota</taxon>
        <taxon>Viridiplantae</taxon>
        <taxon>Streptophyta</taxon>
        <taxon>Embryophyta</taxon>
        <taxon>Tracheophyta</taxon>
        <taxon>Spermatophyta</taxon>
        <taxon>Magnoliopsida</taxon>
        <taxon>eudicotyledons</taxon>
        <taxon>Gunneridae</taxon>
        <taxon>Pentapetalae</taxon>
        <taxon>asterids</taxon>
        <taxon>campanulids</taxon>
        <taxon>Asterales</taxon>
        <taxon>Asteraceae</taxon>
        <taxon>Asteroideae</taxon>
        <taxon>Anthemideae</taxon>
        <taxon>Anthemidinae</taxon>
        <taxon>Tanacetum</taxon>
    </lineage>
</organism>
<accession>A0A699HZ20</accession>
<dbReference type="EMBL" id="BKCJ010213628">
    <property type="protein sequence ID" value="GEY82891.1"/>
    <property type="molecule type" value="Genomic_DNA"/>
</dbReference>
<dbReference type="AlphaFoldDB" id="A0A699HZ20"/>
<comment type="caution">
    <text evidence="2">The sequence shown here is derived from an EMBL/GenBank/DDBJ whole genome shotgun (WGS) entry which is preliminary data.</text>
</comment>
<evidence type="ECO:0000313" key="2">
    <source>
        <dbReference type="EMBL" id="GEY87551.1"/>
    </source>
</evidence>
<sequence>MVAPSTTKTITSIFPPYDPLTKLKAFNETKSKVEGLVDMLESIESFTLVHPIELKITIRVGGTILNSSSAMAATSTTIATPSSKPYDRLAEL</sequence>